<keyword evidence="2" id="KW-0812">Transmembrane</keyword>
<proteinExistence type="predicted"/>
<evidence type="ECO:0000256" key="1">
    <source>
        <dbReference type="SAM" id="MobiDB-lite"/>
    </source>
</evidence>
<feature type="transmembrane region" description="Helical" evidence="2">
    <location>
        <begin position="1302"/>
        <end position="1323"/>
    </location>
</feature>
<feature type="compositionally biased region" description="Low complexity" evidence="1">
    <location>
        <begin position="346"/>
        <end position="360"/>
    </location>
</feature>
<comment type="caution">
    <text evidence="3">The sequence shown here is derived from an EMBL/GenBank/DDBJ whole genome shotgun (WGS) entry which is preliminary data.</text>
</comment>
<feature type="compositionally biased region" description="Low complexity" evidence="1">
    <location>
        <begin position="388"/>
        <end position="402"/>
    </location>
</feature>
<sequence length="1376" mass="151445">MAGDLRAILKRDPNKHNFFRDVFVTSVIEDSGIHKENTANVLALVRRFCDIVGGESRVEGGTLKQKLEQRRGLITTPKSICWPDLKAHCSKLRKQISKIFRHNRFYHTGQAPKIENLKKEDFAQKTADWIRMYLNGVRKHLNEIKEYTTGDFGTHFTKNLFPYGFTFDSRTRFGITDTYANGLAKDLSSVIDDLKKGDDGLDKLVRILEGTYEGACKISETLPPKADKTPSQGNTSDSSPDDEEEDDDDEEDVDAEDPGAQNQGKKSEAAQNQGKKADASANPNNGQSGDASTALPGGKVSTTPSPVGGGAPGPPGPPGPVSSTSSSTKDTSVTQGVQPQQPPQQTPLTLPSAPASPSLPGKSGVTVQRSPGNVTPSIQPGITQGNDPSQSPSASGSESGPTGDKGAGQDGGGDSAREFVDFNGEDMTDMSDHNVKWEHDADVQLKSQQSLYEENHRKGIFTGGDATGISKIHQRFSHHPRIQATGYPSLPKSKKTLPFYYKPVRISSRLDRVYPTGIVVTPIKKIYPSLQSDVQGVVLPQIPESKTKVQRHKFKQTDRPIVVETLHDQPHVSVVDGNGLDPAMSSKRGVNVAISANVMPPLPRVTVSGVSLPNANRDPPMPPHPASKFPKMPAIATTKTIPSAKIPVHLDDLNPSVSAATGEPISEPDRTSSMPPLPPIPAKVYPPETGQLEDQFTTSRPNVEGAPIKHTPTNVPMEYVPGGYGFEMSVLSQPIGHPVLDHKVRPSRQPASPLHFEGGPPQQIFELEIEKPYHSGTIYGGKEHRNPNRLINYIEQASPDNTYGGSPPATPDDDGNSKDPNNWGKFQDYAFNMFPNLNMCRDAWHYVSHSPTPPTPSPPPASDHLPRPTDVRGMLHWLVGLNQNGYIEIIKERIKSILKDINNDFSQPSYALEVTVTPPTNLTACHVANTLTQASLYAAIVLHKMKHVNVSNDIQTFFKDQENYAFYYSPCPACLLCQLRDYAYACYHQLAFLKSQCSRDQSLGGWQDCEYGSNVSSPNSPLQAFLTDASTSKFKTYPFDRCNICCKSRVRMGFEEKDLPKPQQTGKEISTILSPACGGDDPLLTLCSYLTCLTRRTPRTTGELVSFFHNFGNSLHDVSSQLSPLGSALSKPHPHCPDWDILAAADLRVIKDARGSARPTAIHDKDHAETLSTLLGCKVNNVHCSPHCSPITYRAYAIYSRSFAHTYLSWTVYLADRLWESLERLMRDFERLKCNEFKSLHQCDKAQPLLYTHGFTPPEGTSKPSLTCSKFIAKVEEVVAGVPIASLMTAMDLFLYGIREPFIYILFTLWLIATLYISHSLLYRIDVLHVRSHLLTIRASHLIDVKALLAGSRRMLSLYEDVDYFNDGPLEVLDIR</sequence>
<evidence type="ECO:0000313" key="4">
    <source>
        <dbReference type="Proteomes" id="UP000236319"/>
    </source>
</evidence>
<dbReference type="Proteomes" id="UP000236319">
    <property type="component" value="Unassembled WGS sequence"/>
</dbReference>
<dbReference type="EMBL" id="BDSA01000061">
    <property type="protein sequence ID" value="GBE63494.1"/>
    <property type="molecule type" value="Genomic_DNA"/>
</dbReference>
<feature type="compositionally biased region" description="Polar residues" evidence="1">
    <location>
        <begin position="260"/>
        <end position="274"/>
    </location>
</feature>
<evidence type="ECO:0000313" key="3">
    <source>
        <dbReference type="EMBL" id="GBE63494.1"/>
    </source>
</evidence>
<accession>A0A2H6KKG7</accession>
<feature type="compositionally biased region" description="Acidic residues" evidence="1">
    <location>
        <begin position="239"/>
        <end position="257"/>
    </location>
</feature>
<keyword evidence="2" id="KW-1133">Transmembrane helix</keyword>
<organism evidence="3 4">
    <name type="scientific">Babesia ovata</name>
    <dbReference type="NCBI Taxonomy" id="189622"/>
    <lineage>
        <taxon>Eukaryota</taxon>
        <taxon>Sar</taxon>
        <taxon>Alveolata</taxon>
        <taxon>Apicomplexa</taxon>
        <taxon>Aconoidasida</taxon>
        <taxon>Piroplasmida</taxon>
        <taxon>Babesiidae</taxon>
        <taxon>Babesia</taxon>
    </lineage>
</organism>
<feature type="compositionally biased region" description="Low complexity" evidence="1">
    <location>
        <begin position="321"/>
        <end position="334"/>
    </location>
</feature>
<keyword evidence="2" id="KW-0472">Membrane</keyword>
<feature type="compositionally biased region" description="Polar residues" evidence="1">
    <location>
        <begin position="281"/>
        <end position="291"/>
    </location>
</feature>
<feature type="compositionally biased region" description="Polar residues" evidence="1">
    <location>
        <begin position="229"/>
        <end position="238"/>
    </location>
</feature>
<keyword evidence="4" id="KW-1185">Reference proteome</keyword>
<evidence type="ECO:0000256" key="2">
    <source>
        <dbReference type="SAM" id="Phobius"/>
    </source>
</evidence>
<name>A0A2H6KKG7_9APIC</name>
<feature type="region of interest" description="Disordered" evidence="1">
    <location>
        <begin position="657"/>
        <end position="710"/>
    </location>
</feature>
<feature type="region of interest" description="Disordered" evidence="1">
    <location>
        <begin position="218"/>
        <end position="420"/>
    </location>
</feature>
<dbReference type="VEuPathDB" id="PiroplasmaDB:BOVATA_049870"/>
<reference evidence="3 4" key="1">
    <citation type="journal article" date="2017" name="BMC Genomics">
        <title>Whole-genome assembly of Babesia ovata and comparative genomics between closely related pathogens.</title>
        <authorList>
            <person name="Yamagishi J."/>
            <person name="Asada M."/>
            <person name="Hakimi H."/>
            <person name="Tanaka T.Q."/>
            <person name="Sugimoto C."/>
            <person name="Kawazu S."/>
        </authorList>
    </citation>
    <scope>NUCLEOTIDE SEQUENCE [LARGE SCALE GENOMIC DNA]</scope>
    <source>
        <strain evidence="3 4">Miyake</strain>
    </source>
</reference>
<protein>
    <submittedName>
        <fullName evidence="3">Ribosome binding protein</fullName>
    </submittedName>
</protein>
<gene>
    <name evidence="3" type="ORF">BOVATA_049870</name>
</gene>
<dbReference type="OrthoDB" id="10690925at2759"/>
<feature type="compositionally biased region" description="Gly residues" evidence="1">
    <location>
        <begin position="403"/>
        <end position="414"/>
    </location>
</feature>
<dbReference type="RefSeq" id="XP_028869737.1">
    <property type="nucleotide sequence ID" value="XM_029013904.1"/>
</dbReference>
<feature type="compositionally biased region" description="Polar residues" evidence="1">
    <location>
        <begin position="692"/>
        <end position="701"/>
    </location>
</feature>
<dbReference type="GeneID" id="39877264"/>
<feature type="compositionally biased region" description="Polar residues" evidence="1">
    <location>
        <begin position="365"/>
        <end position="387"/>
    </location>
</feature>
<feature type="region of interest" description="Disordered" evidence="1">
    <location>
        <begin position="797"/>
        <end position="822"/>
    </location>
</feature>